<reference evidence="4" key="2">
    <citation type="submission" date="2019-07" db="EMBL/GenBank/DDBJ databases">
        <authorList>
            <person name="Yang Y."/>
            <person name="Bocs S."/>
            <person name="Baudouin L."/>
        </authorList>
    </citation>
    <scope>NUCLEOTIDE SEQUENCE</scope>
    <source>
        <tissue evidence="4">Spear leaf of Hainan Tall coconut</tissue>
    </source>
</reference>
<evidence type="ECO:0000259" key="2">
    <source>
        <dbReference type="Pfam" id="PF23005"/>
    </source>
</evidence>
<dbReference type="InterPro" id="IPR011989">
    <property type="entry name" value="ARM-like"/>
</dbReference>
<feature type="domain" description="DUF7032" evidence="2">
    <location>
        <begin position="7"/>
        <end position="72"/>
    </location>
</feature>
<dbReference type="PROSITE" id="PS50176">
    <property type="entry name" value="ARM_REPEAT"/>
    <property type="match status" value="1"/>
</dbReference>
<dbReference type="PANTHER" id="PTHR46043">
    <property type="entry name" value="ARM REPEAT SUPERFAMILY PROTEIN"/>
    <property type="match status" value="1"/>
</dbReference>
<dbReference type="InterPro" id="IPR016024">
    <property type="entry name" value="ARM-type_fold"/>
</dbReference>
<feature type="domain" description="U-box" evidence="3">
    <location>
        <begin position="197"/>
        <end position="383"/>
    </location>
</feature>
<evidence type="ECO:0000313" key="5">
    <source>
        <dbReference type="Proteomes" id="UP000797356"/>
    </source>
</evidence>
<keyword evidence="5" id="KW-1185">Reference proteome</keyword>
<sequence length="515" mass="56175">MGEGNGFNTNPELNKLLEAIASTAIGAQVLAHRCSDESYNGGKLLLRSDLDVITATLELHIKQLNGIYASGILRHPRAIIVSRPGAGSSREDMRFYVKDLFSRLKIGDLKMRTRALAALNGILQEDEKYVKILVVEMVDGVSILASLLEAGDESIKEEALQAVSVIAGFESYRGALVIAGVIVPLIQILEQGSALAKERAAQALKKLTQNSDNAWSVSAQGGVTTLLKICSDDASSGGLICSACGILKSLSSVDEIKRFMVEEGAVSVFVKLLRSKEEVFQIQAMEFLATIACEDDTIKEKVVREGVVESLVNVLNPNSHYSSKAREVALRAIDAFCFSSPSSMNSLTATGFLGRILFFLRNGDISIQESALKVASRLCGLSEETKKAMGDAGFMTELVKLLDAGSFEVRGLAAEAICGMVSVQRNRRRFIQQDQNVNRILQLLDPEEKWVTKKFLLSALMSLIGSRSGRKKIMASEYVKHLEKLAEANVADARKLVKKLHGNRFRSMLARIWSS</sequence>
<accession>A0A8K0IWL4</accession>
<dbReference type="OrthoDB" id="7537227at2759"/>
<dbReference type="EMBL" id="CM017885">
    <property type="protein sequence ID" value="KAG1368209.1"/>
    <property type="molecule type" value="Genomic_DNA"/>
</dbReference>
<protein>
    <submittedName>
        <fullName evidence="4">Vacuolar protein 8-like</fullName>
    </submittedName>
</protein>
<dbReference type="Proteomes" id="UP000797356">
    <property type="component" value="Chromosome 14"/>
</dbReference>
<dbReference type="Pfam" id="PF23005">
    <property type="entry name" value="DUF7032"/>
    <property type="match status" value="1"/>
</dbReference>
<dbReference type="AlphaFoldDB" id="A0A8K0IWL4"/>
<dbReference type="InterPro" id="IPR000225">
    <property type="entry name" value="Armadillo"/>
</dbReference>
<organism evidence="4 5">
    <name type="scientific">Cocos nucifera</name>
    <name type="common">Coconut palm</name>
    <dbReference type="NCBI Taxonomy" id="13894"/>
    <lineage>
        <taxon>Eukaryota</taxon>
        <taxon>Viridiplantae</taxon>
        <taxon>Streptophyta</taxon>
        <taxon>Embryophyta</taxon>
        <taxon>Tracheophyta</taxon>
        <taxon>Spermatophyta</taxon>
        <taxon>Magnoliopsida</taxon>
        <taxon>Liliopsida</taxon>
        <taxon>Arecaceae</taxon>
        <taxon>Arecoideae</taxon>
        <taxon>Cocoseae</taxon>
        <taxon>Attaleinae</taxon>
        <taxon>Cocos</taxon>
    </lineage>
</organism>
<proteinExistence type="predicted"/>
<evidence type="ECO:0000259" key="3">
    <source>
        <dbReference type="Pfam" id="PF25598"/>
    </source>
</evidence>
<dbReference type="PANTHER" id="PTHR46043:SF5">
    <property type="entry name" value="ARM REPEAT SUPERFAMILY PROTEIN"/>
    <property type="match status" value="1"/>
</dbReference>
<dbReference type="Pfam" id="PF25598">
    <property type="entry name" value="ARM_PUB"/>
    <property type="match status" value="1"/>
</dbReference>
<dbReference type="Gene3D" id="1.25.10.10">
    <property type="entry name" value="Leucine-rich Repeat Variant"/>
    <property type="match status" value="1"/>
</dbReference>
<dbReference type="InterPro" id="IPR058678">
    <property type="entry name" value="ARM_PUB"/>
</dbReference>
<evidence type="ECO:0000256" key="1">
    <source>
        <dbReference type="PROSITE-ProRule" id="PRU00259"/>
    </source>
</evidence>
<gene>
    <name evidence="4" type="ORF">COCNU_14G006770</name>
</gene>
<dbReference type="SMART" id="SM00185">
    <property type="entry name" value="ARM"/>
    <property type="match status" value="5"/>
</dbReference>
<feature type="repeat" description="ARM" evidence="1">
    <location>
        <begin position="221"/>
        <end position="265"/>
    </location>
</feature>
<reference evidence="4" key="1">
    <citation type="journal article" date="2017" name="Gigascience">
        <title>The genome draft of coconut (Cocos nucifera).</title>
        <authorList>
            <person name="Xiao Y."/>
            <person name="Xu P."/>
            <person name="Fan H."/>
            <person name="Baudouin L."/>
            <person name="Xia W."/>
            <person name="Bocs S."/>
            <person name="Xu J."/>
            <person name="Li Q."/>
            <person name="Guo A."/>
            <person name="Zhou L."/>
            <person name="Li J."/>
            <person name="Wu Y."/>
            <person name="Ma Z."/>
            <person name="Armero A."/>
            <person name="Issali A.E."/>
            <person name="Liu N."/>
            <person name="Peng M."/>
            <person name="Yang Y."/>
        </authorList>
    </citation>
    <scope>NUCLEOTIDE SEQUENCE</scope>
    <source>
        <tissue evidence="4">Spear leaf of Hainan Tall coconut</tissue>
    </source>
</reference>
<name>A0A8K0IWL4_COCNU</name>
<evidence type="ECO:0000313" key="4">
    <source>
        <dbReference type="EMBL" id="KAG1368209.1"/>
    </source>
</evidence>
<dbReference type="InterPro" id="IPR054296">
    <property type="entry name" value="DUF7032"/>
</dbReference>
<dbReference type="SUPFAM" id="SSF48371">
    <property type="entry name" value="ARM repeat"/>
    <property type="match status" value="1"/>
</dbReference>
<comment type="caution">
    <text evidence="4">The sequence shown here is derived from an EMBL/GenBank/DDBJ whole genome shotgun (WGS) entry which is preliminary data.</text>
</comment>